<evidence type="ECO:0000256" key="2">
    <source>
        <dbReference type="SAM" id="Phobius"/>
    </source>
</evidence>
<evidence type="ECO:0000313" key="4">
    <source>
        <dbReference type="EMBL" id="QTD51137.1"/>
    </source>
</evidence>
<feature type="coiled-coil region" evidence="1">
    <location>
        <begin position="284"/>
        <end position="322"/>
    </location>
</feature>
<protein>
    <submittedName>
        <fullName evidence="4">Type III secretion system translocon subunit SctE</fullName>
    </submittedName>
</protein>
<gene>
    <name evidence="4" type="primary">sctE</name>
    <name evidence="4" type="ORF">J3U87_01600</name>
</gene>
<dbReference type="Proteomes" id="UP000663929">
    <property type="component" value="Chromosome"/>
</dbReference>
<dbReference type="EMBL" id="CP071793">
    <property type="protein sequence ID" value="QTD51137.1"/>
    <property type="molecule type" value="Genomic_DNA"/>
</dbReference>
<feature type="transmembrane region" description="Helical" evidence="2">
    <location>
        <begin position="207"/>
        <end position="233"/>
    </location>
</feature>
<evidence type="ECO:0000313" key="5">
    <source>
        <dbReference type="Proteomes" id="UP000663929"/>
    </source>
</evidence>
<dbReference type="RefSeq" id="WP_237381270.1">
    <property type="nucleotide sequence ID" value="NZ_CP071793.1"/>
</dbReference>
<name>A0A8A4TNY2_SULCO</name>
<reference evidence="4" key="1">
    <citation type="submission" date="2021-03" db="EMBL/GenBank/DDBJ databases">
        <title>Acanthopleuribacteraceae sp. M133.</title>
        <authorList>
            <person name="Wang G."/>
        </authorList>
    </citation>
    <scope>NUCLEOTIDE SEQUENCE</scope>
    <source>
        <strain evidence="4">M133</strain>
    </source>
</reference>
<feature type="transmembrane region" description="Helical" evidence="2">
    <location>
        <begin position="132"/>
        <end position="165"/>
    </location>
</feature>
<keyword evidence="2" id="KW-1133">Transmembrane helix</keyword>
<dbReference type="InterPro" id="IPR006972">
    <property type="entry name" value="BipB-like_C"/>
</dbReference>
<accession>A0A8A4TNY2</accession>
<dbReference type="KEGG" id="scor:J3U87_01600"/>
<dbReference type="AlphaFoldDB" id="A0A8A4TNY2"/>
<evidence type="ECO:0000259" key="3">
    <source>
        <dbReference type="Pfam" id="PF04888"/>
    </source>
</evidence>
<evidence type="ECO:0000256" key="1">
    <source>
        <dbReference type="SAM" id="Coils"/>
    </source>
</evidence>
<organism evidence="4 5">
    <name type="scientific">Sulfidibacter corallicola</name>
    <dbReference type="NCBI Taxonomy" id="2818388"/>
    <lineage>
        <taxon>Bacteria</taxon>
        <taxon>Pseudomonadati</taxon>
        <taxon>Acidobacteriota</taxon>
        <taxon>Holophagae</taxon>
        <taxon>Acanthopleuribacterales</taxon>
        <taxon>Acanthopleuribacteraceae</taxon>
        <taxon>Sulfidibacter</taxon>
    </lineage>
</organism>
<sequence>MTTVGGSEFSTIPNAYGAEIENAQDLQNLQKVLDNVLTVLSEKELTLDGAPPKGDRPVLEVPNTDLKSADEMALALLELKSAINEAMQAFSKEDIKNNMVKNKSAHKERLGKLQEAIDKMKEAQKSSKIGKIFGWIAAAATLVAAVAATILTGGAAAPLLAAAALNMTVMILQETGAMDKIVEFMAKGIQELGGLVGLDISEEDAKMAAQIIVMAAVLAANIAAMVMSGGATASTTISMMTKQIATIVQIGAEVASAASMVAQGSAQIASSVQTNDAMQAQGDAKDFQKLMAKLQAMMEEEMERLRELIENMQNNVSVIMQIMGSSSQSISQTTRNMV</sequence>
<keyword evidence="1" id="KW-0175">Coiled coil</keyword>
<proteinExistence type="predicted"/>
<feature type="domain" description="Translocator protein BipB-like C-terminal" evidence="3">
    <location>
        <begin position="73"/>
        <end position="253"/>
    </location>
</feature>
<dbReference type="Pfam" id="PF04888">
    <property type="entry name" value="SseC"/>
    <property type="match status" value="1"/>
</dbReference>
<keyword evidence="2" id="KW-0812">Transmembrane</keyword>
<keyword evidence="5" id="KW-1185">Reference proteome</keyword>
<keyword evidence="2" id="KW-0472">Membrane</keyword>